<organism evidence="7 8">
    <name type="scientific">Halalkalibacterium halodurans (strain ATCC BAA-125 / DSM 18197 / FERM 7344 / JCM 9153 / C-125)</name>
    <name type="common">Bacillus halodurans</name>
    <dbReference type="NCBI Taxonomy" id="272558"/>
    <lineage>
        <taxon>Bacteria</taxon>
        <taxon>Bacillati</taxon>
        <taxon>Bacillota</taxon>
        <taxon>Bacilli</taxon>
        <taxon>Bacillales</taxon>
        <taxon>Bacillaceae</taxon>
        <taxon>Halalkalibacterium (ex Joshi et al. 2022)</taxon>
    </lineage>
</organism>
<keyword evidence="4 6" id="KW-1133">Transmembrane helix</keyword>
<dbReference type="HOGENOM" id="CLU_087840_4_0_9"/>
<dbReference type="PANTHER" id="PTHR30086:SF20">
    <property type="entry name" value="ARGININE EXPORTER PROTEIN ARGO-RELATED"/>
    <property type="match status" value="1"/>
</dbReference>
<reference evidence="7 8" key="1">
    <citation type="journal article" date="2000" name="Nucleic Acids Res.">
        <title>Complete genome sequence of the alkaliphilic bacterium Bacillus halodurans and genomic sequence comparison with Bacillus subtilis.</title>
        <authorList>
            <person name="Takami H."/>
            <person name="Nakasone K."/>
            <person name="Takaki Y."/>
            <person name="Maeno G."/>
            <person name="Sasaki R."/>
            <person name="Masui N."/>
            <person name="Fuji F."/>
            <person name="Hirama C."/>
            <person name="Nakamura Y."/>
            <person name="Ogasawara N."/>
            <person name="Kuhara S."/>
            <person name="Horikoshi K."/>
        </authorList>
    </citation>
    <scope>NUCLEOTIDE SEQUENCE [LARGE SCALE GENOMIC DNA]</scope>
    <source>
        <strain evidence="8">ATCC BAA-125 / DSM 18197 / FERM 7344 / JCM 9153 / C-125</strain>
    </source>
</reference>
<evidence type="ECO:0000313" key="7">
    <source>
        <dbReference type="EMBL" id="BAB04150.1"/>
    </source>
</evidence>
<feature type="transmembrane region" description="Helical" evidence="6">
    <location>
        <begin position="143"/>
        <end position="167"/>
    </location>
</feature>
<keyword evidence="3 6" id="KW-0812">Transmembrane</keyword>
<keyword evidence="8" id="KW-1185">Reference proteome</keyword>
<accession>Q9KFP7</accession>
<protein>
    <submittedName>
        <fullName evidence="7">BH0431 protein</fullName>
    </submittedName>
</protein>
<dbReference type="GO" id="GO:0015171">
    <property type="term" value="F:amino acid transmembrane transporter activity"/>
    <property type="evidence" value="ECO:0007669"/>
    <property type="project" value="TreeGrafter"/>
</dbReference>
<comment type="subcellular location">
    <subcellularLocation>
        <location evidence="1">Cell membrane</location>
        <topology evidence="1">Multi-pass membrane protein</topology>
    </subcellularLocation>
</comment>
<evidence type="ECO:0000256" key="5">
    <source>
        <dbReference type="ARBA" id="ARBA00023136"/>
    </source>
</evidence>
<dbReference type="PIR" id="G83703">
    <property type="entry name" value="G83703"/>
</dbReference>
<keyword evidence="2" id="KW-1003">Cell membrane</keyword>
<feature type="transmembrane region" description="Helical" evidence="6">
    <location>
        <begin position="179"/>
        <end position="197"/>
    </location>
</feature>
<feature type="transmembrane region" description="Helical" evidence="6">
    <location>
        <begin position="6"/>
        <end position="26"/>
    </location>
</feature>
<evidence type="ECO:0000256" key="2">
    <source>
        <dbReference type="ARBA" id="ARBA00022475"/>
    </source>
</evidence>
<gene>
    <name evidence="7" type="ordered locus">BH0431</name>
</gene>
<evidence type="ECO:0000256" key="4">
    <source>
        <dbReference type="ARBA" id="ARBA00022989"/>
    </source>
</evidence>
<feature type="transmembrane region" description="Helical" evidence="6">
    <location>
        <begin position="111"/>
        <end position="131"/>
    </location>
</feature>
<evidence type="ECO:0000256" key="1">
    <source>
        <dbReference type="ARBA" id="ARBA00004651"/>
    </source>
</evidence>
<dbReference type="Pfam" id="PF01810">
    <property type="entry name" value="LysE"/>
    <property type="match status" value="1"/>
</dbReference>
<proteinExistence type="predicted"/>
<dbReference type="AlphaFoldDB" id="Q9KFP7"/>
<dbReference type="STRING" id="272558.gene:10726284"/>
<keyword evidence="5 6" id="KW-0472">Membrane</keyword>
<feature type="transmembrane region" description="Helical" evidence="6">
    <location>
        <begin position="70"/>
        <end position="90"/>
    </location>
</feature>
<evidence type="ECO:0000256" key="3">
    <source>
        <dbReference type="ARBA" id="ARBA00022692"/>
    </source>
</evidence>
<dbReference type="KEGG" id="bha:BH0431"/>
<feature type="transmembrane region" description="Helical" evidence="6">
    <location>
        <begin position="38"/>
        <end position="64"/>
    </location>
</feature>
<dbReference type="eggNOG" id="COG1279">
    <property type="taxonomic scope" value="Bacteria"/>
</dbReference>
<evidence type="ECO:0000313" key="8">
    <source>
        <dbReference type="Proteomes" id="UP000001258"/>
    </source>
</evidence>
<evidence type="ECO:0000256" key="6">
    <source>
        <dbReference type="SAM" id="Phobius"/>
    </source>
</evidence>
<dbReference type="RefSeq" id="WP_010896609.1">
    <property type="nucleotide sequence ID" value="NC_002570.2"/>
</dbReference>
<dbReference type="Proteomes" id="UP000001258">
    <property type="component" value="Chromosome"/>
</dbReference>
<dbReference type="InterPro" id="IPR001123">
    <property type="entry name" value="LeuE-type"/>
</dbReference>
<dbReference type="PANTHER" id="PTHR30086">
    <property type="entry name" value="ARGININE EXPORTER PROTEIN ARGO"/>
    <property type="match status" value="1"/>
</dbReference>
<dbReference type="EMBL" id="BA000004">
    <property type="protein sequence ID" value="BAB04150.1"/>
    <property type="molecule type" value="Genomic_DNA"/>
</dbReference>
<sequence length="200" mass="22295">MDSFLHGFLLAFGLILPMGVQNLFIFTQGMTQNKLRRALPAVMTASICDTILIIVSVLVMAVAAHLVERFVPFLIIGGFVFLLYMGWVIWNSTSASNGKVAPFTAKKQMSFALTVSLLNPHALLDTLGIIGTNSLLYKAADKWSFTCGTIVVSWLYFCLLAWIGRWFGQLQAIQKYVTYLNRLSALLIWGLAFLMIFQSL</sequence>
<name>Q9KFP7_HALH5</name>
<dbReference type="GO" id="GO:0005886">
    <property type="term" value="C:plasma membrane"/>
    <property type="evidence" value="ECO:0007669"/>
    <property type="project" value="UniProtKB-SubCell"/>
</dbReference>